<comment type="caution">
    <text evidence="1">The sequence shown here is derived from an EMBL/GenBank/DDBJ whole genome shotgun (WGS) entry which is preliminary data.</text>
</comment>
<evidence type="ECO:0000313" key="1">
    <source>
        <dbReference type="EMBL" id="MDQ0111791.1"/>
    </source>
</evidence>
<organism evidence="1 2">
    <name type="scientific">Paenibacillus harenae</name>
    <dbReference type="NCBI Taxonomy" id="306543"/>
    <lineage>
        <taxon>Bacteria</taxon>
        <taxon>Bacillati</taxon>
        <taxon>Bacillota</taxon>
        <taxon>Bacilli</taxon>
        <taxon>Bacillales</taxon>
        <taxon>Paenibacillaceae</taxon>
        <taxon>Paenibacillus</taxon>
    </lineage>
</organism>
<name>A0ABT9TY07_PAEHA</name>
<protein>
    <submittedName>
        <fullName evidence="1">Uncharacterized protein</fullName>
    </submittedName>
</protein>
<gene>
    <name evidence="1" type="ORF">J2T15_001224</name>
</gene>
<reference evidence="1 2" key="1">
    <citation type="submission" date="2023-07" db="EMBL/GenBank/DDBJ databases">
        <title>Sorghum-associated microbial communities from plants grown in Nebraska, USA.</title>
        <authorList>
            <person name="Schachtman D."/>
        </authorList>
    </citation>
    <scope>NUCLEOTIDE SEQUENCE [LARGE SCALE GENOMIC DNA]</scope>
    <source>
        <strain evidence="1 2">CC482</strain>
    </source>
</reference>
<proteinExistence type="predicted"/>
<sequence>MGEYRFDWNERLRISLPILESDWEQYEVSEQMNIIERWESIRGTIPDRVIEFERLINGMQVRLFEEHDFDRCCELNYEIAEYASRINELHIWYRINQELESRRHS</sequence>
<dbReference type="EMBL" id="JAUSSU010000002">
    <property type="protein sequence ID" value="MDQ0111791.1"/>
    <property type="molecule type" value="Genomic_DNA"/>
</dbReference>
<evidence type="ECO:0000313" key="2">
    <source>
        <dbReference type="Proteomes" id="UP001229346"/>
    </source>
</evidence>
<dbReference type="RefSeq" id="WP_307202015.1">
    <property type="nucleotide sequence ID" value="NZ_JAUSST010000001.1"/>
</dbReference>
<dbReference type="Proteomes" id="UP001229346">
    <property type="component" value="Unassembled WGS sequence"/>
</dbReference>
<accession>A0ABT9TY07</accession>
<keyword evidence="2" id="KW-1185">Reference proteome</keyword>